<dbReference type="Pfam" id="PF22732">
    <property type="entry name" value="MSL3_chromo-like"/>
    <property type="match status" value="1"/>
</dbReference>
<evidence type="ECO:0000256" key="6">
    <source>
        <dbReference type="ARBA" id="ARBA00023163"/>
    </source>
</evidence>
<dbReference type="CDD" id="cd18983">
    <property type="entry name" value="CBD_MSL3_like"/>
    <property type="match status" value="1"/>
</dbReference>
<keyword evidence="8" id="KW-0234">DNA repair</keyword>
<evidence type="ECO:0000256" key="3">
    <source>
        <dbReference type="ARBA" id="ARBA00022853"/>
    </source>
</evidence>
<evidence type="ECO:0000256" key="1">
    <source>
        <dbReference type="ARBA" id="ARBA00004123"/>
    </source>
</evidence>
<keyword evidence="2" id="KW-0227">DNA damage</keyword>
<dbReference type="AlphaFoldDB" id="A0AA88HV59"/>
<dbReference type="Gene3D" id="2.30.30.140">
    <property type="match status" value="1"/>
</dbReference>
<evidence type="ECO:0000259" key="12">
    <source>
        <dbReference type="SMART" id="SM00298"/>
    </source>
</evidence>
<keyword evidence="3" id="KW-0156">Chromatin regulator</keyword>
<gene>
    <name evidence="13" type="ORF">QYM36_005850</name>
</gene>
<dbReference type="GO" id="GO:0006281">
    <property type="term" value="P:DNA repair"/>
    <property type="evidence" value="ECO:0007669"/>
    <property type="project" value="UniProtKB-KW"/>
</dbReference>
<dbReference type="PANTHER" id="PTHR10880">
    <property type="entry name" value="MORTALITY FACTOR 4-LIKE PROTEIN"/>
    <property type="match status" value="1"/>
</dbReference>
<comment type="subcellular location">
    <subcellularLocation>
        <location evidence="1">Nucleus</location>
    </subcellularLocation>
</comment>
<dbReference type="PROSITE" id="PS51640">
    <property type="entry name" value="MRG"/>
    <property type="match status" value="1"/>
</dbReference>
<dbReference type="Gene3D" id="1.10.274.30">
    <property type="entry name" value="MRG domain"/>
    <property type="match status" value="1"/>
</dbReference>
<dbReference type="PIRSF" id="PIRSF038133">
    <property type="entry name" value="HAT_Nua4_EAF3/MRG15"/>
    <property type="match status" value="1"/>
</dbReference>
<dbReference type="GO" id="GO:0035267">
    <property type="term" value="C:NuA4 histone acetyltransferase complex"/>
    <property type="evidence" value="ECO:0007669"/>
    <property type="project" value="TreeGrafter"/>
</dbReference>
<evidence type="ECO:0000256" key="11">
    <source>
        <dbReference type="SAM" id="MobiDB-lite"/>
    </source>
</evidence>
<dbReference type="Proteomes" id="UP001187531">
    <property type="component" value="Unassembled WGS sequence"/>
</dbReference>
<keyword evidence="4" id="KW-0007">Acetylation</keyword>
<dbReference type="InterPro" id="IPR008676">
    <property type="entry name" value="MRG"/>
</dbReference>
<dbReference type="GO" id="GO:0006310">
    <property type="term" value="P:DNA recombination"/>
    <property type="evidence" value="ECO:0007669"/>
    <property type="project" value="UniProtKB-KW"/>
</dbReference>
<keyword evidence="6" id="KW-0804">Transcription</keyword>
<keyword evidence="9" id="KW-0539">Nucleus</keyword>
<comment type="caution">
    <text evidence="13">The sequence shown here is derived from an EMBL/GenBank/DDBJ whole genome shotgun (WGS) entry which is preliminary data.</text>
</comment>
<dbReference type="GO" id="GO:0006325">
    <property type="term" value="P:chromatin organization"/>
    <property type="evidence" value="ECO:0007669"/>
    <property type="project" value="UniProtKB-KW"/>
</dbReference>
<evidence type="ECO:0000256" key="9">
    <source>
        <dbReference type="ARBA" id="ARBA00023242"/>
    </source>
</evidence>
<evidence type="ECO:0000256" key="7">
    <source>
        <dbReference type="ARBA" id="ARBA00023172"/>
    </source>
</evidence>
<dbReference type="GO" id="GO:0006355">
    <property type="term" value="P:regulation of DNA-templated transcription"/>
    <property type="evidence" value="ECO:0007669"/>
    <property type="project" value="InterPro"/>
</dbReference>
<accession>A0AA88HV59</accession>
<evidence type="ECO:0000256" key="8">
    <source>
        <dbReference type="ARBA" id="ARBA00023204"/>
    </source>
</evidence>
<sequence>MAGNKPKFSEGEKVLCFHGPLMYEAKCLKVQLKDKVHQYFIHYSGWKKSWDEWVPESRVLKHNDTNLQKQKDLKKQHELQAKAKRMSAKIGRETPDKKDIDSEGSRASTPLEKTETPLLKGQRSQKRAAAPTPAKSVKATPVPPKKNKVDTYVETEEEYLAKVEIKIRIPDELKSWLVDDWDLVTRQRKLTNLPAKLTVEKILDDYVKSKVNGKGTSNAKDSIVQECVAGIKDYFNTTLGTQLLYKFERLQYSDVIKDNPDKKPTDIYGVYHLLRLFTKLGGYLAYTPLDERMVQLLQNNVNDLLRHIVKNHNTIFNDDDYGIAPPEYQRKVIC</sequence>
<dbReference type="FunFam" id="2.30.30.140:FF:000024">
    <property type="entry name" value="Mortality factor 4-like protein 1"/>
    <property type="match status" value="1"/>
</dbReference>
<dbReference type="SUPFAM" id="SSF54160">
    <property type="entry name" value="Chromo domain-like"/>
    <property type="match status" value="1"/>
</dbReference>
<evidence type="ECO:0000313" key="14">
    <source>
        <dbReference type="Proteomes" id="UP001187531"/>
    </source>
</evidence>
<organism evidence="13 14">
    <name type="scientific">Artemia franciscana</name>
    <name type="common">Brine shrimp</name>
    <name type="synonym">Artemia sanfranciscana</name>
    <dbReference type="NCBI Taxonomy" id="6661"/>
    <lineage>
        <taxon>Eukaryota</taxon>
        <taxon>Metazoa</taxon>
        <taxon>Ecdysozoa</taxon>
        <taxon>Arthropoda</taxon>
        <taxon>Crustacea</taxon>
        <taxon>Branchiopoda</taxon>
        <taxon>Anostraca</taxon>
        <taxon>Artemiidae</taxon>
        <taxon>Artemia</taxon>
    </lineage>
</organism>
<dbReference type="InterPro" id="IPR053820">
    <property type="entry name" value="MSL3_chromo-like"/>
</dbReference>
<feature type="compositionally biased region" description="Basic and acidic residues" evidence="11">
    <location>
        <begin position="90"/>
        <end position="104"/>
    </location>
</feature>
<dbReference type="InterPro" id="IPR016197">
    <property type="entry name" value="Chromo-like_dom_sf"/>
</dbReference>
<reference evidence="13" key="1">
    <citation type="submission" date="2023-07" db="EMBL/GenBank/DDBJ databases">
        <title>Chromosome-level genome assembly of Artemia franciscana.</title>
        <authorList>
            <person name="Jo E."/>
        </authorList>
    </citation>
    <scope>NUCLEOTIDE SEQUENCE</scope>
    <source>
        <tissue evidence="13">Whole body</tissue>
    </source>
</reference>
<evidence type="ECO:0000256" key="5">
    <source>
        <dbReference type="ARBA" id="ARBA00023015"/>
    </source>
</evidence>
<feature type="domain" description="Chromo" evidence="12">
    <location>
        <begin position="7"/>
        <end position="75"/>
    </location>
</feature>
<dbReference type="InterPro" id="IPR038217">
    <property type="entry name" value="MRG_C_sf"/>
</dbReference>
<feature type="region of interest" description="Disordered" evidence="11">
    <location>
        <begin position="65"/>
        <end position="145"/>
    </location>
</feature>
<evidence type="ECO:0000256" key="10">
    <source>
        <dbReference type="ARBA" id="ARBA00071326"/>
    </source>
</evidence>
<dbReference type="FunFam" id="1.10.274.30:FF:000001">
    <property type="entry name" value="Mortality factor 4-like protein 1"/>
    <property type="match status" value="1"/>
</dbReference>
<dbReference type="Pfam" id="PF05712">
    <property type="entry name" value="MRG"/>
    <property type="match status" value="1"/>
</dbReference>
<evidence type="ECO:0000256" key="2">
    <source>
        <dbReference type="ARBA" id="ARBA00022763"/>
    </source>
</evidence>
<proteinExistence type="predicted"/>
<keyword evidence="5" id="KW-0805">Transcription regulation</keyword>
<dbReference type="PANTHER" id="PTHR10880:SF48">
    <property type="entry name" value="MORTALITY FACTOR 4 LIKE 2"/>
    <property type="match status" value="1"/>
</dbReference>
<keyword evidence="14" id="KW-1185">Reference proteome</keyword>
<name>A0AA88HV59_ARTSF</name>
<dbReference type="GO" id="GO:0005634">
    <property type="term" value="C:nucleus"/>
    <property type="evidence" value="ECO:0007669"/>
    <property type="project" value="UniProtKB-SubCell"/>
</dbReference>
<dbReference type="InterPro" id="IPR000953">
    <property type="entry name" value="Chromo/chromo_shadow_dom"/>
</dbReference>
<feature type="compositionally biased region" description="Basic and acidic residues" evidence="11">
    <location>
        <begin position="65"/>
        <end position="81"/>
    </location>
</feature>
<evidence type="ECO:0000256" key="4">
    <source>
        <dbReference type="ARBA" id="ARBA00022990"/>
    </source>
</evidence>
<protein>
    <recommendedName>
        <fullName evidence="10">Mortality factor 4-like protein 1</fullName>
    </recommendedName>
</protein>
<dbReference type="EMBL" id="JAVRJZ010000009">
    <property type="protein sequence ID" value="KAK2718645.1"/>
    <property type="molecule type" value="Genomic_DNA"/>
</dbReference>
<evidence type="ECO:0000313" key="13">
    <source>
        <dbReference type="EMBL" id="KAK2718645.1"/>
    </source>
</evidence>
<keyword evidence="7" id="KW-0233">DNA recombination</keyword>
<dbReference type="InterPro" id="IPR026541">
    <property type="entry name" value="MRG_dom"/>
</dbReference>
<dbReference type="SMART" id="SM00298">
    <property type="entry name" value="CHROMO"/>
    <property type="match status" value="1"/>
</dbReference>